<dbReference type="Gene3D" id="1.10.3210.10">
    <property type="entry name" value="Hypothetical protein af1432"/>
    <property type="match status" value="1"/>
</dbReference>
<name>A0A8J6ZED7_9RHOB</name>
<evidence type="ECO:0000259" key="2">
    <source>
        <dbReference type="Pfam" id="PF21697"/>
    </source>
</evidence>
<evidence type="ECO:0000313" key="4">
    <source>
        <dbReference type="Proteomes" id="UP000609121"/>
    </source>
</evidence>
<comment type="caution">
    <text evidence="3">The sequence shown here is derived from an EMBL/GenBank/DDBJ whole genome shotgun (WGS) entry which is preliminary data.</text>
</comment>
<dbReference type="Pfam" id="PF02541">
    <property type="entry name" value="Ppx-GppA"/>
    <property type="match status" value="1"/>
</dbReference>
<feature type="domain" description="Ppx/GppA phosphatase N-terminal" evidence="1">
    <location>
        <begin position="38"/>
        <end position="314"/>
    </location>
</feature>
<protein>
    <submittedName>
        <fullName evidence="3">Ppx/GppA family phosphatase</fullName>
    </submittedName>
</protein>
<gene>
    <name evidence="3" type="ORF">ICN82_18225</name>
</gene>
<evidence type="ECO:0000313" key="3">
    <source>
        <dbReference type="EMBL" id="MBE3640145.1"/>
    </source>
</evidence>
<accession>A0A8J6ZED7</accession>
<dbReference type="PANTHER" id="PTHR30005">
    <property type="entry name" value="EXOPOLYPHOSPHATASE"/>
    <property type="match status" value="1"/>
</dbReference>
<dbReference type="SUPFAM" id="SSF53067">
    <property type="entry name" value="Actin-like ATPase domain"/>
    <property type="match status" value="2"/>
</dbReference>
<dbReference type="Gene3D" id="3.30.420.40">
    <property type="match status" value="1"/>
</dbReference>
<dbReference type="Pfam" id="PF21697">
    <property type="entry name" value="Ppx_C"/>
    <property type="match status" value="1"/>
</dbReference>
<dbReference type="InterPro" id="IPR003695">
    <property type="entry name" value="Ppx_GppA_N"/>
</dbReference>
<dbReference type="InterPro" id="IPR050273">
    <property type="entry name" value="GppA/Ppx_hydrolase"/>
</dbReference>
<dbReference type="Gene3D" id="3.30.420.150">
    <property type="entry name" value="Exopolyphosphatase. Domain 2"/>
    <property type="match status" value="1"/>
</dbReference>
<dbReference type="EMBL" id="JACVXA010000074">
    <property type="protein sequence ID" value="MBE3640145.1"/>
    <property type="molecule type" value="Genomic_DNA"/>
</dbReference>
<sequence>MSPDPGFFGPPPVDPADVHRLSRVGVVDVGSNSVRLVIFDGAARSPAYFFNEKVLCGLGRDLAETGRLNPEGRTRALAALNRFQRIGDSLGITPMLAVATAAMRVAEDGPEFRQEVLEKTGMRLRVIDGAEEARLAAQGVLLGWPEASGHVCDIGGSSMELAEVANGEIGWRDTSPLGPLALARLGSEKAVRHRVEEHLARLREAMPGQPSRLYLVGGSWRAIAKIDMVRRDYPLQVLHEYRLDRDSLPATLDLIDSADPQLLRKQAGISGDRMALLPMAGQVLRGLLKVMEPEELFVSAYGLREGLLYEEMPEALRSADPLIESCRHAETTSARVPGFGPMLYDYVRGLFPDADRERLRLIKAACLLHDVSWRTHPDYRAEVCFDYAARANMGGLSHSERVFLGLALLHRYKNSRAGSRFDALRPLIRDEDVREAEILGRALRFAAMLTLGGDADIGRLDWDPTGRRLVLHLSDHTLPLFGEVAQARFQALAKALEAETAVQPPPGG</sequence>
<dbReference type="InterPro" id="IPR043129">
    <property type="entry name" value="ATPase_NBD"/>
</dbReference>
<dbReference type="AlphaFoldDB" id="A0A8J6ZED7"/>
<evidence type="ECO:0000259" key="1">
    <source>
        <dbReference type="Pfam" id="PF02541"/>
    </source>
</evidence>
<proteinExistence type="predicted"/>
<keyword evidence="4" id="KW-1185">Reference proteome</keyword>
<dbReference type="GO" id="GO:0016462">
    <property type="term" value="F:pyrophosphatase activity"/>
    <property type="evidence" value="ECO:0007669"/>
    <property type="project" value="TreeGrafter"/>
</dbReference>
<dbReference type="SUPFAM" id="SSF109604">
    <property type="entry name" value="HD-domain/PDEase-like"/>
    <property type="match status" value="1"/>
</dbReference>
<reference evidence="3" key="1">
    <citation type="submission" date="2020-09" db="EMBL/GenBank/DDBJ databases">
        <title>A novel bacterium of genus Mangrovicoccus, isolated from South China Sea.</title>
        <authorList>
            <person name="Huang H."/>
            <person name="Mo K."/>
            <person name="Hu Y."/>
        </authorList>
    </citation>
    <scope>NUCLEOTIDE SEQUENCE</scope>
    <source>
        <strain evidence="3">HB182678</strain>
    </source>
</reference>
<organism evidence="3 4">
    <name type="scientific">Mangrovicoccus algicola</name>
    <dbReference type="NCBI Taxonomy" id="2771008"/>
    <lineage>
        <taxon>Bacteria</taxon>
        <taxon>Pseudomonadati</taxon>
        <taxon>Pseudomonadota</taxon>
        <taxon>Alphaproteobacteria</taxon>
        <taxon>Rhodobacterales</taxon>
        <taxon>Paracoccaceae</taxon>
        <taxon>Mangrovicoccus</taxon>
    </lineage>
</organism>
<dbReference type="CDD" id="cd24052">
    <property type="entry name" value="ASKHA_NBD_HpPPX-GppA-like"/>
    <property type="match status" value="1"/>
</dbReference>
<feature type="domain" description="Exopolyphosphatase C-terminal" evidence="2">
    <location>
        <begin position="356"/>
        <end position="494"/>
    </location>
</feature>
<dbReference type="RefSeq" id="WP_193185762.1">
    <property type="nucleotide sequence ID" value="NZ_JACVXA010000074.1"/>
</dbReference>
<dbReference type="Proteomes" id="UP000609121">
    <property type="component" value="Unassembled WGS sequence"/>
</dbReference>
<dbReference type="PANTHER" id="PTHR30005:SF0">
    <property type="entry name" value="RETROGRADE REGULATION PROTEIN 2"/>
    <property type="match status" value="1"/>
</dbReference>
<dbReference type="InterPro" id="IPR048951">
    <property type="entry name" value="Ppx_C"/>
</dbReference>